<dbReference type="Proteomes" id="UP000031443">
    <property type="component" value="Unassembled WGS sequence"/>
</dbReference>
<organism evidence="1 2">
    <name type="scientific">Chelonia mydas</name>
    <name type="common">Green sea-turtle</name>
    <name type="synonym">Chelonia agassizi</name>
    <dbReference type="NCBI Taxonomy" id="8469"/>
    <lineage>
        <taxon>Eukaryota</taxon>
        <taxon>Metazoa</taxon>
        <taxon>Chordata</taxon>
        <taxon>Craniata</taxon>
        <taxon>Vertebrata</taxon>
        <taxon>Euteleostomi</taxon>
        <taxon>Archelosauria</taxon>
        <taxon>Testudinata</taxon>
        <taxon>Testudines</taxon>
        <taxon>Cryptodira</taxon>
        <taxon>Durocryptodira</taxon>
        <taxon>Americhelydia</taxon>
        <taxon>Chelonioidea</taxon>
        <taxon>Cheloniidae</taxon>
        <taxon>Chelonia</taxon>
    </lineage>
</organism>
<dbReference type="AlphaFoldDB" id="M7C8E8"/>
<evidence type="ECO:0000313" key="1">
    <source>
        <dbReference type="EMBL" id="EMP36837.1"/>
    </source>
</evidence>
<name>M7C8E8_CHEMY</name>
<gene>
    <name evidence="1" type="ORF">UY3_06003</name>
</gene>
<evidence type="ECO:0000313" key="2">
    <source>
        <dbReference type="Proteomes" id="UP000031443"/>
    </source>
</evidence>
<proteinExistence type="predicted"/>
<protein>
    <submittedName>
        <fullName evidence="1">Uncharacterized protein</fullName>
    </submittedName>
</protein>
<reference evidence="2" key="1">
    <citation type="journal article" date="2013" name="Nat. Genet.">
        <title>The draft genomes of soft-shell turtle and green sea turtle yield insights into the development and evolution of the turtle-specific body plan.</title>
        <authorList>
            <person name="Wang Z."/>
            <person name="Pascual-Anaya J."/>
            <person name="Zadissa A."/>
            <person name="Li W."/>
            <person name="Niimura Y."/>
            <person name="Huang Z."/>
            <person name="Li C."/>
            <person name="White S."/>
            <person name="Xiong Z."/>
            <person name="Fang D."/>
            <person name="Wang B."/>
            <person name="Ming Y."/>
            <person name="Chen Y."/>
            <person name="Zheng Y."/>
            <person name="Kuraku S."/>
            <person name="Pignatelli M."/>
            <person name="Herrero J."/>
            <person name="Beal K."/>
            <person name="Nozawa M."/>
            <person name="Li Q."/>
            <person name="Wang J."/>
            <person name="Zhang H."/>
            <person name="Yu L."/>
            <person name="Shigenobu S."/>
            <person name="Wang J."/>
            <person name="Liu J."/>
            <person name="Flicek P."/>
            <person name="Searle S."/>
            <person name="Wang J."/>
            <person name="Kuratani S."/>
            <person name="Yin Y."/>
            <person name="Aken B."/>
            <person name="Zhang G."/>
            <person name="Irie N."/>
        </authorList>
    </citation>
    <scope>NUCLEOTIDE SEQUENCE [LARGE SCALE GENOMIC DNA]</scope>
</reference>
<accession>M7C8E8</accession>
<sequence>MDVAEISRGRYKYASKNQARDNEVTDSVTFQDLYDFFWGRAGAAVNPGTAGALVTGGQPLGPLDEVVAHLPEQQQGLDQQPSAHATGAEVGLEQLQALAVLCLFPPPPPRIFSVKIASFCEFLFIAHNLSMTFTKNTCNKILALLMLY</sequence>
<dbReference type="EMBL" id="KB523694">
    <property type="protein sequence ID" value="EMP36837.1"/>
    <property type="molecule type" value="Genomic_DNA"/>
</dbReference>
<keyword evidence="2" id="KW-1185">Reference proteome</keyword>